<evidence type="ECO:0000313" key="10">
    <source>
        <dbReference type="EMBL" id="KAF9452596.1"/>
    </source>
</evidence>
<dbReference type="CDD" id="cd00167">
    <property type="entry name" value="SANT"/>
    <property type="match status" value="1"/>
</dbReference>
<feature type="compositionally biased region" description="Pro residues" evidence="6">
    <location>
        <begin position="219"/>
        <end position="229"/>
    </location>
</feature>
<dbReference type="InterPro" id="IPR009057">
    <property type="entry name" value="Homeodomain-like_sf"/>
</dbReference>
<dbReference type="SUPFAM" id="SSF57667">
    <property type="entry name" value="beta-beta-alpha zinc fingers"/>
    <property type="match status" value="1"/>
</dbReference>
<dbReference type="GO" id="GO:0000978">
    <property type="term" value="F:RNA polymerase II cis-regulatory region sequence-specific DNA binding"/>
    <property type="evidence" value="ECO:0007669"/>
    <property type="project" value="TreeGrafter"/>
</dbReference>
<feature type="region of interest" description="Disordered" evidence="6">
    <location>
        <begin position="1"/>
        <end position="25"/>
    </location>
</feature>
<feature type="domain" description="Myb-like" evidence="7">
    <location>
        <begin position="55"/>
        <end position="105"/>
    </location>
</feature>
<evidence type="ECO:0000259" key="7">
    <source>
        <dbReference type="PROSITE" id="PS50090"/>
    </source>
</evidence>
<feature type="compositionally biased region" description="Low complexity" evidence="6">
    <location>
        <begin position="230"/>
        <end position="241"/>
    </location>
</feature>
<dbReference type="Gene3D" id="1.10.10.60">
    <property type="entry name" value="Homeodomain-like"/>
    <property type="match status" value="3"/>
</dbReference>
<dbReference type="AlphaFoldDB" id="A0A9P5XNZ7"/>
<name>A0A9P5XNZ7_9AGAR</name>
<dbReference type="GO" id="GO:0042796">
    <property type="term" value="P:snRNA transcription by RNA polymerase III"/>
    <property type="evidence" value="ECO:0007669"/>
    <property type="project" value="TreeGrafter"/>
</dbReference>
<evidence type="ECO:0000256" key="5">
    <source>
        <dbReference type="PROSITE-ProRule" id="PRU00042"/>
    </source>
</evidence>
<dbReference type="Pfam" id="PF00249">
    <property type="entry name" value="Myb_DNA-binding"/>
    <property type="match status" value="1"/>
</dbReference>
<comment type="caution">
    <text evidence="10">The sequence shown here is derived from an EMBL/GenBank/DDBJ whole genome shotgun (WGS) entry which is preliminary data.</text>
</comment>
<feature type="domain" description="C2H2-type" evidence="8">
    <location>
        <begin position="649"/>
        <end position="679"/>
    </location>
</feature>
<keyword evidence="5" id="KW-0479">Metal-binding</keyword>
<dbReference type="SMART" id="SM00717">
    <property type="entry name" value="SANT"/>
    <property type="match status" value="3"/>
</dbReference>
<dbReference type="PROSITE" id="PS00028">
    <property type="entry name" value="ZINC_FINGER_C2H2_1"/>
    <property type="match status" value="1"/>
</dbReference>
<feature type="compositionally biased region" description="Low complexity" evidence="6">
    <location>
        <begin position="467"/>
        <end position="480"/>
    </location>
</feature>
<keyword evidence="4" id="KW-0539">Nucleus</keyword>
<dbReference type="GO" id="GO:0008270">
    <property type="term" value="F:zinc ion binding"/>
    <property type="evidence" value="ECO:0007669"/>
    <property type="project" value="UniProtKB-KW"/>
</dbReference>
<feature type="region of interest" description="Disordered" evidence="6">
    <location>
        <begin position="302"/>
        <end position="351"/>
    </location>
</feature>
<keyword evidence="1" id="KW-0805">Transcription regulation</keyword>
<feature type="compositionally biased region" description="Polar residues" evidence="6">
    <location>
        <begin position="329"/>
        <end position="342"/>
    </location>
</feature>
<reference evidence="10" key="1">
    <citation type="submission" date="2020-11" db="EMBL/GenBank/DDBJ databases">
        <authorList>
            <consortium name="DOE Joint Genome Institute"/>
            <person name="Ahrendt S."/>
            <person name="Riley R."/>
            <person name="Andreopoulos W."/>
            <person name="Labutti K."/>
            <person name="Pangilinan J."/>
            <person name="Ruiz-Duenas F.J."/>
            <person name="Barrasa J.M."/>
            <person name="Sanchez-Garcia M."/>
            <person name="Camarero S."/>
            <person name="Miyauchi S."/>
            <person name="Serrano A."/>
            <person name="Linde D."/>
            <person name="Babiker R."/>
            <person name="Drula E."/>
            <person name="Ayuso-Fernandez I."/>
            <person name="Pacheco R."/>
            <person name="Padilla G."/>
            <person name="Ferreira P."/>
            <person name="Barriuso J."/>
            <person name="Kellner H."/>
            <person name="Castanera R."/>
            <person name="Alfaro M."/>
            <person name="Ramirez L."/>
            <person name="Pisabarro A.G."/>
            <person name="Kuo A."/>
            <person name="Tritt A."/>
            <person name="Lipzen A."/>
            <person name="He G."/>
            <person name="Yan M."/>
            <person name="Ng V."/>
            <person name="Cullen D."/>
            <person name="Martin F."/>
            <person name="Rosso M.-N."/>
            <person name="Henrissat B."/>
            <person name="Hibbett D."/>
            <person name="Martinez A.T."/>
            <person name="Grigoriev I.V."/>
        </authorList>
    </citation>
    <scope>NUCLEOTIDE SEQUENCE</scope>
    <source>
        <strain evidence="10">MF-IS2</strain>
    </source>
</reference>
<keyword evidence="5" id="KW-0862">Zinc</keyword>
<feature type="compositionally biased region" description="Low complexity" evidence="6">
    <location>
        <begin position="173"/>
        <end position="183"/>
    </location>
</feature>
<dbReference type="PANTHER" id="PTHR46621:SF1">
    <property type="entry name" value="SNRNA-ACTIVATING PROTEIN COMPLEX SUBUNIT 4"/>
    <property type="match status" value="1"/>
</dbReference>
<dbReference type="InterPro" id="IPR036236">
    <property type="entry name" value="Znf_C2H2_sf"/>
</dbReference>
<dbReference type="Proteomes" id="UP000807342">
    <property type="component" value="Unassembled WGS sequence"/>
</dbReference>
<proteinExistence type="predicted"/>
<dbReference type="PROSITE" id="PS51294">
    <property type="entry name" value="HTH_MYB"/>
    <property type="match status" value="3"/>
</dbReference>
<dbReference type="PROSITE" id="PS50090">
    <property type="entry name" value="MYB_LIKE"/>
    <property type="match status" value="3"/>
</dbReference>
<sequence length="709" mass="78099">MAERNVGRPWTDQEDQSLKEAVAKHGEHDNWKNIALCIPGRSNKACRKRWLHSLSPTVKKTAWTQEEDKSLLNLYGQYGAKWSTIARSIPGRTDDACSKRYREALDPRLKKDEWTSEEDEKLLEVFGRIGGKWGQIGQEMQRSGLGCRNRWRLLERKKAAALRAGAQVATPSIISNNASKSPSNSPPDTFPNNGFLTPLEPSQPLPSPAMSQPALSPAQLPPVAPPPPEETSLPESQSTEPAQSQPDPIFNIWPPYYPPESYPMPGSAFDAFDTFQFSSPDIVSVSPHIAPFQFSSSSLSAALSAPPQLPRPLPPVSNEPPLMEVQPEPETSLSTDHTANTEQNDDNNDDLMSLDDLTISITTEAIPTIEHIPATLSPPPFTASPLSQPPISLNVQHPSMPISPISHPNDTTIHTDHIHDLWKSPNIFELLPLFGQSPRSTTDNNLLADPSYDELSSASSTPFLFASSLSPTSSPNVSSPVDLPGNEQSTGLTGSLLFSTPREPARPHVPPRRNRPTSTKKLLKPGTPMRLSSSLPLTADPSIKPYACGTDTCWPNGAATSRSCFTTSKELFDHNKNEHSDEPYTEKPYRCALAGCGKSWKSINGLQYHLQISTAHFRTALSTRFSSQSLHEENGSGTDPEVDDNEREFVCPIPDCFKAYKHSSGLRYHMKHGHPQNLPAQLSEVPPALARQLPTKTRRMRRKAHSEEL</sequence>
<evidence type="ECO:0000256" key="3">
    <source>
        <dbReference type="ARBA" id="ARBA00023163"/>
    </source>
</evidence>
<organism evidence="10 11">
    <name type="scientific">Macrolepiota fuliginosa MF-IS2</name>
    <dbReference type="NCBI Taxonomy" id="1400762"/>
    <lineage>
        <taxon>Eukaryota</taxon>
        <taxon>Fungi</taxon>
        <taxon>Dikarya</taxon>
        <taxon>Basidiomycota</taxon>
        <taxon>Agaricomycotina</taxon>
        <taxon>Agaricomycetes</taxon>
        <taxon>Agaricomycetidae</taxon>
        <taxon>Agaricales</taxon>
        <taxon>Agaricineae</taxon>
        <taxon>Agaricaceae</taxon>
        <taxon>Macrolepiota</taxon>
    </lineage>
</organism>
<feature type="domain" description="Myb-like" evidence="7">
    <location>
        <begin position="9"/>
        <end position="54"/>
    </location>
</feature>
<dbReference type="Gene3D" id="3.30.160.60">
    <property type="entry name" value="Classic Zinc Finger"/>
    <property type="match status" value="1"/>
</dbReference>
<dbReference type="GO" id="GO:0042795">
    <property type="term" value="P:snRNA transcription by RNA polymerase II"/>
    <property type="evidence" value="ECO:0007669"/>
    <property type="project" value="TreeGrafter"/>
</dbReference>
<dbReference type="OrthoDB" id="2143914at2759"/>
<feature type="domain" description="Myb-like" evidence="7">
    <location>
        <begin position="106"/>
        <end position="155"/>
    </location>
</feature>
<dbReference type="EMBL" id="MU151070">
    <property type="protein sequence ID" value="KAF9452596.1"/>
    <property type="molecule type" value="Genomic_DNA"/>
</dbReference>
<dbReference type="SUPFAM" id="SSF46689">
    <property type="entry name" value="Homeodomain-like"/>
    <property type="match status" value="2"/>
</dbReference>
<dbReference type="InterPro" id="IPR017930">
    <property type="entry name" value="Myb_dom"/>
</dbReference>
<evidence type="ECO:0000256" key="2">
    <source>
        <dbReference type="ARBA" id="ARBA00023125"/>
    </source>
</evidence>
<evidence type="ECO:0000256" key="4">
    <source>
        <dbReference type="ARBA" id="ARBA00023242"/>
    </source>
</evidence>
<feature type="domain" description="C2H2-type" evidence="8">
    <location>
        <begin position="589"/>
        <end position="616"/>
    </location>
</feature>
<feature type="compositionally biased region" description="Polar residues" evidence="6">
    <location>
        <begin position="486"/>
        <end position="498"/>
    </location>
</feature>
<dbReference type="InterPro" id="IPR013087">
    <property type="entry name" value="Znf_C2H2_type"/>
</dbReference>
<dbReference type="GO" id="GO:0001006">
    <property type="term" value="F:RNA polymerase III type 3 promoter sequence-specific DNA binding"/>
    <property type="evidence" value="ECO:0007669"/>
    <property type="project" value="TreeGrafter"/>
</dbReference>
<feature type="region of interest" description="Disordered" evidence="6">
    <location>
        <begin position="626"/>
        <end position="645"/>
    </location>
</feature>
<evidence type="ECO:0000259" key="8">
    <source>
        <dbReference type="PROSITE" id="PS50157"/>
    </source>
</evidence>
<protein>
    <submittedName>
        <fullName evidence="10">Uncharacterized protein</fullName>
    </submittedName>
</protein>
<feature type="domain" description="HTH myb-type" evidence="9">
    <location>
        <begin position="110"/>
        <end position="159"/>
    </location>
</feature>
<gene>
    <name evidence="10" type="ORF">P691DRAFT_794751</name>
</gene>
<accession>A0A9P5XNZ7</accession>
<keyword evidence="2" id="KW-0238">DNA-binding</keyword>
<feature type="region of interest" description="Disordered" evidence="6">
    <location>
        <begin position="467"/>
        <end position="536"/>
    </location>
</feature>
<dbReference type="GO" id="GO:0019185">
    <property type="term" value="C:snRNA-activating protein complex"/>
    <property type="evidence" value="ECO:0007669"/>
    <property type="project" value="TreeGrafter"/>
</dbReference>
<feature type="compositionally biased region" description="Pro residues" evidence="6">
    <location>
        <begin position="307"/>
        <end position="318"/>
    </location>
</feature>
<feature type="compositionally biased region" description="Basic and acidic residues" evidence="6">
    <location>
        <begin position="16"/>
        <end position="25"/>
    </location>
</feature>
<dbReference type="Pfam" id="PF13921">
    <property type="entry name" value="Myb_DNA-bind_6"/>
    <property type="match status" value="1"/>
</dbReference>
<feature type="domain" description="HTH myb-type" evidence="9">
    <location>
        <begin position="55"/>
        <end position="109"/>
    </location>
</feature>
<keyword evidence="3" id="KW-0804">Transcription</keyword>
<keyword evidence="5" id="KW-0863">Zinc-finger</keyword>
<evidence type="ECO:0000256" key="6">
    <source>
        <dbReference type="SAM" id="MobiDB-lite"/>
    </source>
</evidence>
<evidence type="ECO:0000313" key="11">
    <source>
        <dbReference type="Proteomes" id="UP000807342"/>
    </source>
</evidence>
<feature type="domain" description="HTH myb-type" evidence="9">
    <location>
        <begin position="1"/>
        <end position="50"/>
    </location>
</feature>
<evidence type="ECO:0000256" key="1">
    <source>
        <dbReference type="ARBA" id="ARBA00023015"/>
    </source>
</evidence>
<dbReference type="PANTHER" id="PTHR46621">
    <property type="entry name" value="SNRNA-ACTIVATING PROTEIN COMPLEX SUBUNIT 4"/>
    <property type="match status" value="1"/>
</dbReference>
<dbReference type="InterPro" id="IPR001005">
    <property type="entry name" value="SANT/Myb"/>
</dbReference>
<evidence type="ECO:0000259" key="9">
    <source>
        <dbReference type="PROSITE" id="PS51294"/>
    </source>
</evidence>
<dbReference type="PROSITE" id="PS50157">
    <property type="entry name" value="ZINC_FINGER_C2H2_2"/>
    <property type="match status" value="2"/>
</dbReference>
<feature type="region of interest" description="Disordered" evidence="6">
    <location>
        <begin position="173"/>
        <end position="255"/>
    </location>
</feature>
<keyword evidence="11" id="KW-1185">Reference proteome</keyword>
<dbReference type="SMART" id="SM00355">
    <property type="entry name" value="ZnF_C2H2"/>
    <property type="match status" value="3"/>
</dbReference>
<dbReference type="InterPro" id="IPR051575">
    <property type="entry name" value="Myb-like_DNA-bd"/>
</dbReference>